<dbReference type="RefSeq" id="WP_170032391.1">
    <property type="nucleotide sequence ID" value="NZ_JABDTL010000001.1"/>
</dbReference>
<dbReference type="PROSITE" id="PS51125">
    <property type="entry name" value="NHL"/>
    <property type="match status" value="1"/>
</dbReference>
<accession>A0A841H111</accession>
<name>A0A841H111_9BACT</name>
<evidence type="ECO:0000256" key="1">
    <source>
        <dbReference type="ARBA" id="ARBA00022737"/>
    </source>
</evidence>
<dbReference type="Proteomes" id="UP000582837">
    <property type="component" value="Unassembled WGS sequence"/>
</dbReference>
<dbReference type="InterPro" id="IPR011042">
    <property type="entry name" value="6-blade_b-propeller_TolB-like"/>
</dbReference>
<dbReference type="SUPFAM" id="SSF63829">
    <property type="entry name" value="Calcium-dependent phosphotriesterase"/>
    <property type="match status" value="1"/>
</dbReference>
<evidence type="ECO:0000256" key="2">
    <source>
        <dbReference type="PROSITE-ProRule" id="PRU00504"/>
    </source>
</evidence>
<keyword evidence="3" id="KW-0732">Signal</keyword>
<dbReference type="PANTHER" id="PTHR24104">
    <property type="entry name" value="E3 UBIQUITIN-PROTEIN LIGASE NHLRC1-RELATED"/>
    <property type="match status" value="1"/>
</dbReference>
<gene>
    <name evidence="4" type="ORF">HNQ61_003336</name>
</gene>
<dbReference type="InterPro" id="IPR001258">
    <property type="entry name" value="NHL_repeat"/>
</dbReference>
<feature type="repeat" description="NHL" evidence="2">
    <location>
        <begin position="107"/>
        <end position="150"/>
    </location>
</feature>
<organism evidence="4 5">
    <name type="scientific">Longimicrobium terrae</name>
    <dbReference type="NCBI Taxonomy" id="1639882"/>
    <lineage>
        <taxon>Bacteria</taxon>
        <taxon>Pseudomonadati</taxon>
        <taxon>Gemmatimonadota</taxon>
        <taxon>Longimicrobiia</taxon>
        <taxon>Longimicrobiales</taxon>
        <taxon>Longimicrobiaceae</taxon>
        <taxon>Longimicrobium</taxon>
    </lineage>
</organism>
<evidence type="ECO:0000256" key="3">
    <source>
        <dbReference type="SAM" id="SignalP"/>
    </source>
</evidence>
<dbReference type="InterPro" id="IPR050952">
    <property type="entry name" value="TRIM-NHL_E3_ligases"/>
</dbReference>
<comment type="caution">
    <text evidence="4">The sequence shown here is derived from an EMBL/GenBank/DDBJ whole genome shotgun (WGS) entry which is preliminary data.</text>
</comment>
<evidence type="ECO:0000313" key="4">
    <source>
        <dbReference type="EMBL" id="MBB6071697.1"/>
    </source>
</evidence>
<proteinExistence type="predicted"/>
<feature type="signal peptide" evidence="3">
    <location>
        <begin position="1"/>
        <end position="16"/>
    </location>
</feature>
<keyword evidence="5" id="KW-1185">Reference proteome</keyword>
<evidence type="ECO:0000313" key="5">
    <source>
        <dbReference type="Proteomes" id="UP000582837"/>
    </source>
</evidence>
<feature type="chain" id="PRO_5032703896" evidence="3">
    <location>
        <begin position="17"/>
        <end position="392"/>
    </location>
</feature>
<dbReference type="Pfam" id="PF17170">
    <property type="entry name" value="DUF5128"/>
    <property type="match status" value="1"/>
</dbReference>
<dbReference type="EMBL" id="JACHIA010000010">
    <property type="protein sequence ID" value="MBB6071697.1"/>
    <property type="molecule type" value="Genomic_DNA"/>
</dbReference>
<dbReference type="AlphaFoldDB" id="A0A841H111"/>
<keyword evidence="1" id="KW-0677">Repeat</keyword>
<dbReference type="PANTHER" id="PTHR24104:SF25">
    <property type="entry name" value="PROTEIN LIN-41"/>
    <property type="match status" value="1"/>
</dbReference>
<dbReference type="GO" id="GO:0008270">
    <property type="term" value="F:zinc ion binding"/>
    <property type="evidence" value="ECO:0007669"/>
    <property type="project" value="UniProtKB-KW"/>
</dbReference>
<reference evidence="4 5" key="1">
    <citation type="submission" date="2020-08" db="EMBL/GenBank/DDBJ databases">
        <title>Genomic Encyclopedia of Type Strains, Phase IV (KMG-IV): sequencing the most valuable type-strain genomes for metagenomic binning, comparative biology and taxonomic classification.</title>
        <authorList>
            <person name="Goeker M."/>
        </authorList>
    </citation>
    <scope>NUCLEOTIDE SEQUENCE [LARGE SCALE GENOMIC DNA]</scope>
    <source>
        <strain evidence="4 5">DSM 29007</strain>
    </source>
</reference>
<dbReference type="Gene3D" id="2.120.10.30">
    <property type="entry name" value="TolB, C-terminal domain"/>
    <property type="match status" value="1"/>
</dbReference>
<sequence length="392" mass="42162">MKVRRISTLLPALALAAACGRDRAPAAFRSETLPGGAVQAINPEQGAWTEATAWKAVEDLRIGTAEGSGPDVLAGPAALEVDPAGRLYVLDAMTMNVRVFGPDGRHLRSMGRRGQGPGELNQPAGMALARDGSLWVADPGNVRYTVFDSAGAIRPSVPRSSRMNMVPWPGRFDRTGHLWDVTQGPDGYGGAPALLRVDGASGQMERVALPAVPEPQFSTARGGVSTSAPVPFSPRLAWTIDGDGNVWSADTGRYRLVLRNPRGDSLRIVTRENTPVPVSDAERDSVPLQLKWFTDQGGQVDVSRVPRNKPALQSLVTDDRGWLWVRPSVPAGEQNTVLDVFDPEGRYHGRMTLPVASLGEPLIRGQHIYALTLNESGVPQIVRFRIQGRPAA</sequence>
<dbReference type="PROSITE" id="PS51257">
    <property type="entry name" value="PROKAR_LIPOPROTEIN"/>
    <property type="match status" value="1"/>
</dbReference>
<protein>
    <submittedName>
        <fullName evidence="4">Sugar lactone lactonase YvrE</fullName>
    </submittedName>
</protein>